<feature type="compositionally biased region" description="Low complexity" evidence="4">
    <location>
        <begin position="805"/>
        <end position="817"/>
    </location>
</feature>
<comment type="similarity">
    <text evidence="1">Belongs to the LIX1 family.</text>
</comment>
<evidence type="ECO:0008006" key="9">
    <source>
        <dbReference type="Google" id="ProtNLM"/>
    </source>
</evidence>
<evidence type="ECO:0000256" key="4">
    <source>
        <dbReference type="SAM" id="MobiDB-lite"/>
    </source>
</evidence>
<dbReference type="PANTHER" id="PTHR31139">
    <property type="entry name" value="ECTOPIC P GRANULES PROTEIN 5 HOMOLOG"/>
    <property type="match status" value="1"/>
</dbReference>
<evidence type="ECO:0000256" key="2">
    <source>
        <dbReference type="ARBA" id="ARBA00010948"/>
    </source>
</evidence>
<keyword evidence="8" id="KW-1185">Reference proteome</keyword>
<sequence>MNKEKVEESIMSYLSETETSPKDLNVVSMLHNFWERRQMSQSNGSPRDSDGSVGDAAARAESLLLYESAPSPGPPCVCYVTLPGGSCFGNYKVCASQAEARRDAARVALMNSLVNELPCRRITPQFITQSLEQAATDSAVTIEDACDSNTSLGTYNTLLHSYIGRTMLEFQEMMTVFQLLHWNGTLKALRDRQCSRQSVIAYYSQRGLDEYMRSSLALDWLVREQKSQGRVGEELQVAQRELVLARRQGIELRFYKEKTEILSLALSQAYVHRTPAASNQRANRLAKDYAWSVVRQRFRQATSQSAVGRCALSCEISFSGQAEKMEAVRPKKTKTRTSGKSQVARKQKKEEEDKQATAPLAVCDEASISGFTDIPLCLVHVPLEEQHTSSSQTSSKPLLTETNEPSLISQSTVHLTKSREEDGEVSAQVAKLKVSVQTTELEKNTESWNQPQFQVPNVPSAPALYPSLPTLEEGPVMQLREDDVKIGEKGPAVLALPEQESSPPSLQPLESVAELSRSKLYPELPKTTPEIQPFSLEQLSVWEPGGGLQAWLEGVEVCAAQFCNLARQENHELTELLQNYWRCRRQLTQSHTQLHTQSSDCKSTQNRLWSFRDEQLTLQGVCGDQSKVCGYHRFQQAEFSQSVLAELSRLFEARSELLHQKVALHAYTALLSRLQVESYLYRLLKDYSGSKPQPCSFKPLKEAISVLFSFTRRVLDDTQFQTDIHHWLERLVSVLLHIGGSGEHLYLLSHLLCCPAGVGKWAAAFLQIQVWGTTSGVQDFMQALTVLMSPARHRAEFLGHLKPCESQSSSTSGPESGNWTLVDEGGEEDEDPESSWLLLCEEDLISLLNQFPFQQLYSHMLGMSKPGVYEPQACSSQKMMRVFAFASSLIEILALGLQTYNRARYRQLVKRIGHIIRMTVCYVSDHWAQYVSLSGPVGSSSHSLSLDKLQLEYDHLFLRAVLHVLRNKRLGIWLFMSEMPYGTLSSSMLWKVLYVMQSAETAGLEKLYTACGTQSCIQALRDPEQQERFEHWLCEVNSSDGISLLTALAHMATPTQHSDPAFITTIALLVYQVSYVSMSTRETYSKVGRELLAAIATVHPYVISVLLERLRDTIQTVGMVALYLCKELPLSLWRPRPEEICVIGAWLLQHPLSAVENRLACVILEGLNWGYTEDGSLALPSSLHSEVALLVAEAYQKYLTDKPYSGLISEGIKQVSYLASVLRLGVSPEASFSQWAWQLLLRLKLHGNAQNPKGAWFVPALVSNPPPELTHSPSMHSVIRAVKAGIPIGCYLSIAMTTVGHSLEHFCTDGVGLLKSLIQSRHLRAAVHLLDNILPQTYPLSFYLLNNAQFVSCIQLFLQYDSVCPQGVTQQVTHRVAPLLTGTTYGDNVRLLNSVIQSHVMESSQPGRVGAAAVLEFWVGILTQQNLWYRDKTVLFLMDQICCAAFTHHQEECVQKLLYQQHKNALGYHGDRGLLSSLVGWIAGNATPSFIEGQSLSVEVWFAWLVLNMEGVFEEDSQLRRCVEQELLAESNLTPEQALKKAQQRLKLPVAPSLQRLQVYRWASQALATPPDHPLLPLVWQKFLQLYLRQPGPEYGLAAGGCIGRRFFQASHQATLLRDLRQRIQEVSDFHHTASQALRVPPPHTPSDSQGDESPDNPRPPYLTSPQLHTELVRLFGVFAVWFDDETLQRQEVYLPSLTPEYEPHRLAQVMQRQQELWLEYVDQERLQYDEREVLSLWEKVQSEPTFLQAQDSSFIDNSSLGNARERILSNLQKHPIPHPAPELQQQKAPVSEVPVTCLTDSKAAMKLMKQDLSTLQDQARIAVAREAQQVALEQELLESLPLLYKNQPEQVTMALECKGKGGQPCQGAANITVTCERVQRQEAVQTQITSLRRDIKQLQTDSMAPPPQGLAQAAVHTENLITALVNLYKTQKSPVVQQVGVSAFYQVVSFVCEDTLRHPPTRQYLSSCVEILGQVFIQNNSEECGHVLKTILEQRRLCPLISPFFTPNAAPNQLVFLYQDVVTSLHLDTADVIFMLLTKFDLSQWLNESHPVFSERTRLLELVHGALCVCGRDPEPELLMPFHIFTKHWTSLLRHHFPDHYSDCLRLLMTSSSNQLLSPECWKVTLRVLGSLPPSRNSKSKSDQSHCTTDVPGRAVVPSPSSHRTPISLSPQQVDETVDWVSDYFLRSRLSKPDLRSFGLYSAWMPYVTEVVSFWEYLINCLISIQLSGCARESVGSSKTMKALQDLHSKIVKMFKPWIFPLDTDDGGNLKCYPWLETDASAAGSLVSLYVQLTDTLHHKFRERLLPGQRGALWLCMMQYCESCSAPCTPEYLLFLYHTHLRSLPWSHLYPDTQLMQQLFNVERGSPKSCFLFLGEVLCEVNWVSVLSDHLQTPPSSAYPSLPDTGAKKESHTMLVYLLYMLVFLAKEEQLLSQQDSPLLSLLVQSTSLPWHQLDLSSYQGILVYVSTHYPPSLLLSADSALQLLLKSLRSAAGLSPRPNEVPHGEETLKAGVYVHWCVQSLVTLEQGGGISLNSLEAQLEMLLESIVTFNPPETGLEQRHMAFCSLFSDALALLNGVGVSTGEALAAHVISWLDRKGRGFPILPLLTACSRCLASVRHMTRIMEACITAYFNHAEEESLGWGPVLASLQVPELTVDDFLSESQSGGSFLTLYAFVLQRLNTEYTAANEKRTLALINTWTCQVFPSGPGDEAKLFLWWHKALNLSAEQLQPQAGQSEVLGVVLGLLRLQTRLLQLGEERLNSGLLGAIGLGKRSPVSNRFRVVVRSLAAFLSVQVQSETELRLQPTAELELSAKAQQTLGILEAMPSNKQYAEFEESVNKAVQFIRYPGHCLRDGPRLLSLLANLLYPDLRYLHIIR</sequence>
<organism evidence="7 8">
    <name type="scientific">Xyrichtys novacula</name>
    <name type="common">Pearly razorfish</name>
    <name type="synonym">Hemipteronotus novacula</name>
    <dbReference type="NCBI Taxonomy" id="13765"/>
    <lineage>
        <taxon>Eukaryota</taxon>
        <taxon>Metazoa</taxon>
        <taxon>Chordata</taxon>
        <taxon>Craniata</taxon>
        <taxon>Vertebrata</taxon>
        <taxon>Euteleostomi</taxon>
        <taxon>Actinopterygii</taxon>
        <taxon>Neopterygii</taxon>
        <taxon>Teleostei</taxon>
        <taxon>Neoteleostei</taxon>
        <taxon>Acanthomorphata</taxon>
        <taxon>Eupercaria</taxon>
        <taxon>Labriformes</taxon>
        <taxon>Labridae</taxon>
        <taxon>Xyrichtys</taxon>
    </lineage>
</organism>
<dbReference type="GO" id="GO:0097352">
    <property type="term" value="P:autophagosome maturation"/>
    <property type="evidence" value="ECO:0007669"/>
    <property type="project" value="TreeGrafter"/>
</dbReference>
<evidence type="ECO:0000259" key="6">
    <source>
        <dbReference type="Pfam" id="PF26573"/>
    </source>
</evidence>
<feature type="compositionally biased region" description="Basic residues" evidence="4">
    <location>
        <begin position="330"/>
        <end position="347"/>
    </location>
</feature>
<feature type="region of interest" description="Disordered" evidence="4">
    <location>
        <begin position="2134"/>
        <end position="2169"/>
    </location>
</feature>
<dbReference type="Pfam" id="PF14954">
    <property type="entry name" value="LIX1"/>
    <property type="match status" value="1"/>
</dbReference>
<feature type="region of interest" description="Disordered" evidence="4">
    <location>
        <begin position="804"/>
        <end position="831"/>
    </location>
</feature>
<keyword evidence="3" id="KW-0072">Autophagy</keyword>
<dbReference type="InterPro" id="IPR059030">
    <property type="entry name" value="TPR_Epg5_mid"/>
</dbReference>
<name>A0AAV1G4F0_XYRNO</name>
<reference evidence="7" key="1">
    <citation type="submission" date="2023-08" db="EMBL/GenBank/DDBJ databases">
        <authorList>
            <person name="Alioto T."/>
            <person name="Alioto T."/>
            <person name="Gomez Garrido J."/>
        </authorList>
    </citation>
    <scope>NUCLEOTIDE SEQUENCE</scope>
</reference>
<evidence type="ECO:0000313" key="7">
    <source>
        <dbReference type="EMBL" id="CAJ1068857.1"/>
    </source>
</evidence>
<dbReference type="Proteomes" id="UP001178508">
    <property type="component" value="Chromosome 12"/>
</dbReference>
<feature type="domain" description="Epg5-like TPR" evidence="6">
    <location>
        <begin position="1514"/>
        <end position="1723"/>
    </location>
</feature>
<proteinExistence type="inferred from homology"/>
<dbReference type="InterPro" id="IPR058750">
    <property type="entry name" value="TPR_Epg5"/>
</dbReference>
<evidence type="ECO:0000259" key="5">
    <source>
        <dbReference type="Pfam" id="PF26103"/>
    </source>
</evidence>
<gene>
    <name evidence="7" type="ORF">XNOV1_A008386</name>
</gene>
<dbReference type="InterPro" id="IPR029270">
    <property type="entry name" value="LIX1"/>
</dbReference>
<dbReference type="EMBL" id="OY660875">
    <property type="protein sequence ID" value="CAJ1068857.1"/>
    <property type="molecule type" value="Genomic_DNA"/>
</dbReference>
<feature type="compositionally biased region" description="Polar residues" evidence="4">
    <location>
        <begin position="2160"/>
        <end position="2169"/>
    </location>
</feature>
<accession>A0AAV1G4F0</accession>
<protein>
    <recommendedName>
        <fullName evidence="9">Ectopic P granules protein 5 homolog</fullName>
    </recommendedName>
</protein>
<feature type="region of interest" description="Disordered" evidence="4">
    <location>
        <begin position="1633"/>
        <end position="1664"/>
    </location>
</feature>
<evidence type="ECO:0000313" key="8">
    <source>
        <dbReference type="Proteomes" id="UP001178508"/>
    </source>
</evidence>
<dbReference type="InterPro" id="IPR051436">
    <property type="entry name" value="Autophagy-related_EPG5"/>
</dbReference>
<evidence type="ECO:0000256" key="3">
    <source>
        <dbReference type="ARBA" id="ARBA00023006"/>
    </source>
</evidence>
<feature type="domain" description="Epg5-like central TPR repeats" evidence="5">
    <location>
        <begin position="1980"/>
        <end position="2384"/>
    </location>
</feature>
<comment type="similarity">
    <text evidence="2">Belongs to the EPG5 family.</text>
</comment>
<evidence type="ECO:0000256" key="1">
    <source>
        <dbReference type="ARBA" id="ARBA00007468"/>
    </source>
</evidence>
<feature type="region of interest" description="Disordered" evidence="4">
    <location>
        <begin position="325"/>
        <end position="357"/>
    </location>
</feature>
<dbReference type="PANTHER" id="PTHR31139:SF4">
    <property type="entry name" value="ECTOPIC P GRANULES PROTEIN 5 HOMOLOG"/>
    <property type="match status" value="1"/>
</dbReference>
<dbReference type="GO" id="GO:0005737">
    <property type="term" value="C:cytoplasm"/>
    <property type="evidence" value="ECO:0007669"/>
    <property type="project" value="TreeGrafter"/>
</dbReference>
<dbReference type="Pfam" id="PF26103">
    <property type="entry name" value="TPR_Epg5"/>
    <property type="match status" value="1"/>
</dbReference>
<dbReference type="Pfam" id="PF26573">
    <property type="entry name" value="TPR_Epg5_2"/>
    <property type="match status" value="1"/>
</dbReference>